<feature type="region of interest" description="Disordered" evidence="1">
    <location>
        <begin position="316"/>
        <end position="390"/>
    </location>
</feature>
<keyword evidence="4" id="KW-1185">Reference proteome</keyword>
<evidence type="ECO:0008006" key="5">
    <source>
        <dbReference type="Google" id="ProtNLM"/>
    </source>
</evidence>
<feature type="region of interest" description="Disordered" evidence="1">
    <location>
        <begin position="28"/>
        <end position="48"/>
    </location>
</feature>
<evidence type="ECO:0000313" key="4">
    <source>
        <dbReference type="Proteomes" id="UP000091820"/>
    </source>
</evidence>
<feature type="transmembrane region" description="Helical" evidence="2">
    <location>
        <begin position="135"/>
        <end position="158"/>
    </location>
</feature>
<reference evidence="3" key="2">
    <citation type="submission" date="2020-05" db="UniProtKB">
        <authorList>
            <consortium name="EnsemblMetazoa"/>
        </authorList>
    </citation>
    <scope>IDENTIFICATION</scope>
    <source>
        <strain evidence="3">IAEA</strain>
    </source>
</reference>
<dbReference type="EnsemblMetazoa" id="GBRI002886-RA">
    <property type="protein sequence ID" value="GBRI002886-PA"/>
    <property type="gene ID" value="GBRI002886"/>
</dbReference>
<evidence type="ECO:0000256" key="2">
    <source>
        <dbReference type="SAM" id="Phobius"/>
    </source>
</evidence>
<dbReference type="Proteomes" id="UP000091820">
    <property type="component" value="Unassembled WGS sequence"/>
</dbReference>
<keyword evidence="2" id="KW-0472">Membrane</keyword>
<proteinExistence type="predicted"/>
<name>A0A1A9W1F8_9MUSC</name>
<evidence type="ECO:0000313" key="3">
    <source>
        <dbReference type="EnsemblMetazoa" id="GBRI002886-PA"/>
    </source>
</evidence>
<feature type="compositionally biased region" description="Polar residues" evidence="1">
    <location>
        <begin position="380"/>
        <end position="390"/>
    </location>
</feature>
<dbReference type="Gene3D" id="3.30.70.850">
    <property type="entry name" value="Peptidase S8, pro-domain"/>
    <property type="match status" value="1"/>
</dbReference>
<evidence type="ECO:0000256" key="1">
    <source>
        <dbReference type="SAM" id="MobiDB-lite"/>
    </source>
</evidence>
<keyword evidence="2" id="KW-1133">Transmembrane helix</keyword>
<sequence>MNLRFNGHNDDECDNSISSQNALHSIYASNGSNGKNGNNGNNGISSTLPQQTRMKIKTSLTSLSATIANSCYLASVSPEISDSGTCLIKKSYKRKSQKWYACDQVSGREHLLNSTIDCESLQNVVKYTRINSKNFCTYFLVTLVILSCCPLASVLAILHNNNYDGISQPVNALEREYEKTAKATTTTNTANATTTTTTTTTTATTTTSTTNITTNRSTTIKAIHNNTNATTISQSVNNNEVKRNGSTNSSSKNSSSVSSNYSNNDQHISNNIWNGLNTKNTGISRRTSKNITTAVKLILNDYSEAFSQIINEELELQQQQQSHEPSFHNNITRRKTNNNNNNSSNKNKNSSNSSINHNNRSNNNKSSYNSSNSRIKFGTDTGNSQNLQSNVSENYDVDDDFNLHDELLDSFCSSHSLPHKPYYTNEFAVHIPAGHDMANIIAQKYGFANMGQRMVFALKAK</sequence>
<dbReference type="STRING" id="37001.A0A1A9W1F8"/>
<protein>
    <recommendedName>
        <fullName evidence="5">Peptidase S8 pro-domain domain-containing protein</fullName>
    </recommendedName>
</protein>
<feature type="compositionally biased region" description="Low complexity" evidence="1">
    <location>
        <begin position="244"/>
        <end position="263"/>
    </location>
</feature>
<accession>A0A1A9W1F8</accession>
<feature type="compositionally biased region" description="Polar residues" evidence="1">
    <location>
        <begin position="225"/>
        <end position="239"/>
    </location>
</feature>
<keyword evidence="2" id="KW-0812">Transmembrane</keyword>
<feature type="region of interest" description="Disordered" evidence="1">
    <location>
        <begin position="182"/>
        <end position="210"/>
    </location>
</feature>
<dbReference type="SUPFAM" id="SSF54897">
    <property type="entry name" value="Protease propeptides/inhibitors"/>
    <property type="match status" value="1"/>
</dbReference>
<dbReference type="AlphaFoldDB" id="A0A1A9W1F8"/>
<feature type="compositionally biased region" description="Low complexity" evidence="1">
    <location>
        <begin position="29"/>
        <end position="46"/>
    </location>
</feature>
<feature type="region of interest" description="Disordered" evidence="1">
    <location>
        <begin position="225"/>
        <end position="263"/>
    </location>
</feature>
<dbReference type="InterPro" id="IPR038466">
    <property type="entry name" value="S8_pro-domain_sf"/>
</dbReference>
<reference evidence="4" key="1">
    <citation type="submission" date="2014-03" db="EMBL/GenBank/DDBJ databases">
        <authorList>
            <person name="Aksoy S."/>
            <person name="Warren W."/>
            <person name="Wilson R.K."/>
        </authorList>
    </citation>
    <scope>NUCLEOTIDE SEQUENCE [LARGE SCALE GENOMIC DNA]</scope>
    <source>
        <strain evidence="4">IAEA</strain>
    </source>
</reference>
<dbReference type="VEuPathDB" id="VectorBase:GBRI002886"/>
<organism evidence="3 4">
    <name type="scientific">Glossina brevipalpis</name>
    <dbReference type="NCBI Taxonomy" id="37001"/>
    <lineage>
        <taxon>Eukaryota</taxon>
        <taxon>Metazoa</taxon>
        <taxon>Ecdysozoa</taxon>
        <taxon>Arthropoda</taxon>
        <taxon>Hexapoda</taxon>
        <taxon>Insecta</taxon>
        <taxon>Pterygota</taxon>
        <taxon>Neoptera</taxon>
        <taxon>Endopterygota</taxon>
        <taxon>Diptera</taxon>
        <taxon>Brachycera</taxon>
        <taxon>Muscomorpha</taxon>
        <taxon>Hippoboscoidea</taxon>
        <taxon>Glossinidae</taxon>
        <taxon>Glossina</taxon>
    </lineage>
</organism>
<feature type="compositionally biased region" description="Low complexity" evidence="1">
    <location>
        <begin position="337"/>
        <end position="374"/>
    </location>
</feature>